<comment type="caution">
    <text evidence="2">The sequence shown here is derived from an EMBL/GenBank/DDBJ whole genome shotgun (WGS) entry which is preliminary data.</text>
</comment>
<evidence type="ECO:0000313" key="2">
    <source>
        <dbReference type="EMBL" id="PMC64310.1"/>
    </source>
</evidence>
<evidence type="ECO:0000259" key="1">
    <source>
        <dbReference type="Pfam" id="PF06889"/>
    </source>
</evidence>
<name>A0A2N6T4R5_9CORY</name>
<dbReference type="Proteomes" id="UP000235836">
    <property type="component" value="Unassembled WGS sequence"/>
</dbReference>
<keyword evidence="3" id="KW-1185">Reference proteome</keyword>
<dbReference type="RefSeq" id="WP_102723951.1">
    <property type="nucleotide sequence ID" value="NZ_PNHG01000007.1"/>
</dbReference>
<dbReference type="InterPro" id="IPR009677">
    <property type="entry name" value="DUF1266"/>
</dbReference>
<gene>
    <name evidence="2" type="ORF">CJ203_06060</name>
</gene>
<reference evidence="2 3" key="1">
    <citation type="submission" date="2017-09" db="EMBL/GenBank/DDBJ databases">
        <title>Bacterial strain isolated from the female urinary microbiota.</title>
        <authorList>
            <person name="Thomas-White K."/>
            <person name="Kumar N."/>
            <person name="Forster S."/>
            <person name="Putonti C."/>
            <person name="Lawley T."/>
            <person name="Wolfe A.J."/>
        </authorList>
    </citation>
    <scope>NUCLEOTIDE SEQUENCE [LARGE SCALE GENOMIC DNA]</scope>
    <source>
        <strain evidence="2 3">UMB0792</strain>
    </source>
</reference>
<accession>A0A2N6T4R5</accession>
<evidence type="ECO:0000313" key="3">
    <source>
        <dbReference type="Proteomes" id="UP000235836"/>
    </source>
</evidence>
<dbReference type="EMBL" id="PNHG01000007">
    <property type="protein sequence ID" value="PMC64310.1"/>
    <property type="molecule type" value="Genomic_DNA"/>
</dbReference>
<feature type="domain" description="DUF1266" evidence="1">
    <location>
        <begin position="101"/>
        <end position="288"/>
    </location>
</feature>
<organism evidence="2 3">
    <name type="scientific">Corynebacterium tuscaniense</name>
    <dbReference type="NCBI Taxonomy" id="302449"/>
    <lineage>
        <taxon>Bacteria</taxon>
        <taxon>Bacillati</taxon>
        <taxon>Actinomycetota</taxon>
        <taxon>Actinomycetes</taxon>
        <taxon>Mycobacteriales</taxon>
        <taxon>Corynebacteriaceae</taxon>
        <taxon>Corynebacterium</taxon>
    </lineage>
</organism>
<protein>
    <recommendedName>
        <fullName evidence="1">DUF1266 domain-containing protein</fullName>
    </recommendedName>
</protein>
<dbReference type="AlphaFoldDB" id="A0A2N6T4R5"/>
<dbReference type="Pfam" id="PF06889">
    <property type="entry name" value="DUF1266"/>
    <property type="match status" value="1"/>
</dbReference>
<sequence>MFGWNKKKKKKKKGHFSMRGAMALGLSKNYDEHMDWTIEPGEMELNHVETGALPIEGGLAVSLMMPFGESEKAPMDAPPQVITPQAGPDQQAAYEHFKMLLAQGWGINTPDDLLDVVSSLLGDPGDAEYEVLRPYMQQLADLPFEQRDDAVPQIIEAAVADLRDTEIPEDFLRERLEVCLDLYTQEHNEKLIPQKLPSTLAGWDIGRAARVARIGCIIGMIDLDQYLHISSVALALTREYSESWRDHVDQYLLGRAKWQEILDEESLDYRDMMWVRLNHPDSVWFKYPLHGDYRTEPNA</sequence>
<proteinExistence type="predicted"/>